<dbReference type="Pfam" id="PF16131">
    <property type="entry name" value="Torus"/>
    <property type="match status" value="1"/>
</dbReference>
<dbReference type="GO" id="GO:0008380">
    <property type="term" value="P:RNA splicing"/>
    <property type="evidence" value="ECO:0007669"/>
    <property type="project" value="UniProtKB-KW"/>
</dbReference>
<evidence type="ECO:0000259" key="15">
    <source>
        <dbReference type="PROSITE" id="PS50102"/>
    </source>
</evidence>
<dbReference type="InterPro" id="IPR034181">
    <property type="entry name" value="Cwc2_RRM"/>
</dbReference>
<dbReference type="InterPro" id="IPR012677">
    <property type="entry name" value="Nucleotide-bd_a/b_plait_sf"/>
</dbReference>
<dbReference type="GO" id="GO:0071007">
    <property type="term" value="C:U2-type catalytic step 2 spliceosome"/>
    <property type="evidence" value="ECO:0007669"/>
    <property type="project" value="TreeGrafter"/>
</dbReference>
<dbReference type="InterPro" id="IPR032297">
    <property type="entry name" value="Torus"/>
</dbReference>
<dbReference type="InterPro" id="IPR000571">
    <property type="entry name" value="Znf_CCCH"/>
</dbReference>
<dbReference type="Proteomes" id="UP000284706">
    <property type="component" value="Unassembled WGS sequence"/>
</dbReference>
<dbReference type="PROSITE" id="PS50102">
    <property type="entry name" value="RRM"/>
    <property type="match status" value="1"/>
</dbReference>
<dbReference type="PANTHER" id="PTHR14089">
    <property type="entry name" value="PRE-MRNA-SPLICING FACTOR RBM22"/>
    <property type="match status" value="1"/>
</dbReference>
<keyword evidence="10" id="KW-0539">Nucleus</keyword>
<evidence type="ECO:0000313" key="17">
    <source>
        <dbReference type="EMBL" id="PPQ96932.1"/>
    </source>
</evidence>
<dbReference type="FunFam" id="3.30.70.330:FF:000249">
    <property type="entry name" value="Pre-mRNA-splicing factor CWC2, variant"/>
    <property type="match status" value="1"/>
</dbReference>
<keyword evidence="6 13" id="KW-0863">Zinc-finger</keyword>
<name>A0A409Y1Q3_9AGAR</name>
<dbReference type="FunCoup" id="A0A409Y1Q3">
    <property type="interactions" value="62"/>
</dbReference>
<feature type="compositionally biased region" description="Pro residues" evidence="14">
    <location>
        <begin position="14"/>
        <end position="25"/>
    </location>
</feature>
<evidence type="ECO:0000256" key="6">
    <source>
        <dbReference type="ARBA" id="ARBA00022771"/>
    </source>
</evidence>
<evidence type="ECO:0000256" key="4">
    <source>
        <dbReference type="ARBA" id="ARBA00022723"/>
    </source>
</evidence>
<keyword evidence="8 12" id="KW-0694">RNA-binding</keyword>
<dbReference type="GO" id="GO:0036002">
    <property type="term" value="F:pre-mRNA binding"/>
    <property type="evidence" value="ECO:0007669"/>
    <property type="project" value="TreeGrafter"/>
</dbReference>
<dbReference type="AlphaFoldDB" id="A0A409Y1Q3"/>
<evidence type="ECO:0000313" key="18">
    <source>
        <dbReference type="Proteomes" id="UP000284706"/>
    </source>
</evidence>
<keyword evidence="18" id="KW-1185">Reference proteome</keyword>
<comment type="caution">
    <text evidence="17">The sequence shown here is derived from an EMBL/GenBank/DDBJ whole genome shotgun (WGS) entry which is preliminary data.</text>
</comment>
<dbReference type="EMBL" id="NHYE01001313">
    <property type="protein sequence ID" value="PPQ96932.1"/>
    <property type="molecule type" value="Genomic_DNA"/>
</dbReference>
<feature type="region of interest" description="Disordered" evidence="14">
    <location>
        <begin position="351"/>
        <end position="381"/>
    </location>
</feature>
<feature type="zinc finger region" description="C3H1-type" evidence="13">
    <location>
        <begin position="99"/>
        <end position="121"/>
    </location>
</feature>
<dbReference type="InterPro" id="IPR000504">
    <property type="entry name" value="RRM_dom"/>
</dbReference>
<evidence type="ECO:0000256" key="13">
    <source>
        <dbReference type="PROSITE-ProRule" id="PRU00723"/>
    </source>
</evidence>
<dbReference type="InterPro" id="IPR035979">
    <property type="entry name" value="RBD_domain_sf"/>
</dbReference>
<feature type="compositionally biased region" description="Basic residues" evidence="14">
    <location>
        <begin position="26"/>
        <end position="37"/>
    </location>
</feature>
<keyword evidence="9" id="KW-0508">mRNA splicing</keyword>
<evidence type="ECO:0000256" key="10">
    <source>
        <dbReference type="ARBA" id="ARBA00023242"/>
    </source>
</evidence>
<keyword evidence="7 13" id="KW-0862">Zinc</keyword>
<keyword evidence="11" id="KW-0131">Cell cycle</keyword>
<organism evidence="17 18">
    <name type="scientific">Gymnopilus dilepis</name>
    <dbReference type="NCBI Taxonomy" id="231916"/>
    <lineage>
        <taxon>Eukaryota</taxon>
        <taxon>Fungi</taxon>
        <taxon>Dikarya</taxon>
        <taxon>Basidiomycota</taxon>
        <taxon>Agaricomycotina</taxon>
        <taxon>Agaricomycetes</taxon>
        <taxon>Agaricomycetidae</taxon>
        <taxon>Agaricales</taxon>
        <taxon>Agaricineae</taxon>
        <taxon>Hymenogastraceae</taxon>
        <taxon>Gymnopilus</taxon>
    </lineage>
</organism>
<dbReference type="GO" id="GO:0006397">
    <property type="term" value="P:mRNA processing"/>
    <property type="evidence" value="ECO:0007669"/>
    <property type="project" value="UniProtKB-KW"/>
</dbReference>
<feature type="domain" description="C3H1-type" evidence="16">
    <location>
        <begin position="99"/>
        <end position="121"/>
    </location>
</feature>
<dbReference type="Pfam" id="PF00076">
    <property type="entry name" value="RRM_1"/>
    <property type="match status" value="1"/>
</dbReference>
<evidence type="ECO:0000256" key="5">
    <source>
        <dbReference type="ARBA" id="ARBA00022728"/>
    </source>
</evidence>
<dbReference type="SMART" id="SM00360">
    <property type="entry name" value="RRM"/>
    <property type="match status" value="1"/>
</dbReference>
<gene>
    <name evidence="17" type="ORF">CVT26_005936</name>
</gene>
<evidence type="ECO:0000256" key="2">
    <source>
        <dbReference type="ARBA" id="ARBA00008024"/>
    </source>
</evidence>
<evidence type="ECO:0000256" key="3">
    <source>
        <dbReference type="ARBA" id="ARBA00022664"/>
    </source>
</evidence>
<dbReference type="GO" id="GO:0000974">
    <property type="term" value="C:Prp19 complex"/>
    <property type="evidence" value="ECO:0007669"/>
    <property type="project" value="TreeGrafter"/>
</dbReference>
<keyword evidence="3" id="KW-0507">mRNA processing</keyword>
<dbReference type="STRING" id="231916.A0A409Y1Q3"/>
<evidence type="ECO:0000256" key="9">
    <source>
        <dbReference type="ARBA" id="ARBA00023187"/>
    </source>
</evidence>
<accession>A0A409Y1Q3</accession>
<feature type="region of interest" description="Disordered" evidence="14">
    <location>
        <begin position="1"/>
        <end position="41"/>
    </location>
</feature>
<sequence length="381" mass="42945">MSSTTVTETEIEVPPLPPPIPQAPRPPKKMKPARKQVKPGDVVKTETVQTGKEYNIWYNKWAGGDREDSYSNKTKSQTRCSIKNDTGLTRANTTGMKYICLFFARGCCPYGWECEYRHSLPTSEDDFPDSSKDCFARDKFADYRDDMGGVGSFNRQNRTLYVGRIKETGTGPETEEVVARHFREWGTIEKIRVLQYRSVAFVTYVSEYNAQFAKEAMACQSLDNDEILNVRWATEDPNPVSKVAEKRRLEEMGQEAIKARMDPRVVDAMRAVRALEEGVELEPEVEEPYEEEDEQEPEAKRRRIEGGPASMSPPPVQQEEAPPPNPTGLLSADALESLKYFAEIQKRRAANWNGNGHVQRAPPPPPKAGLGLADYGSDDED</sequence>
<dbReference type="InterPro" id="IPR039171">
    <property type="entry name" value="Cwc2/Slt11"/>
</dbReference>
<keyword evidence="4 13" id="KW-0479">Metal-binding</keyword>
<dbReference type="InParanoid" id="A0A409Y1Q3"/>
<evidence type="ECO:0008006" key="19">
    <source>
        <dbReference type="Google" id="ProtNLM"/>
    </source>
</evidence>
<dbReference type="CDD" id="cd12360">
    <property type="entry name" value="RRM_cwf2"/>
    <property type="match status" value="1"/>
</dbReference>
<evidence type="ECO:0000256" key="8">
    <source>
        <dbReference type="ARBA" id="ARBA00022884"/>
    </source>
</evidence>
<evidence type="ECO:0000256" key="14">
    <source>
        <dbReference type="SAM" id="MobiDB-lite"/>
    </source>
</evidence>
<dbReference type="OrthoDB" id="10251848at2759"/>
<comment type="similarity">
    <text evidence="2">Belongs to the RRM CWC2 family.</text>
</comment>
<feature type="compositionally biased region" description="Acidic residues" evidence="14">
    <location>
        <begin position="279"/>
        <end position="296"/>
    </location>
</feature>
<dbReference type="GO" id="GO:0071006">
    <property type="term" value="C:U2-type catalytic step 1 spliceosome"/>
    <property type="evidence" value="ECO:0007669"/>
    <property type="project" value="TreeGrafter"/>
</dbReference>
<feature type="region of interest" description="Disordered" evidence="14">
    <location>
        <begin position="279"/>
        <end position="333"/>
    </location>
</feature>
<comment type="subcellular location">
    <subcellularLocation>
        <location evidence="1">Nucleus</location>
    </subcellularLocation>
</comment>
<evidence type="ECO:0000259" key="16">
    <source>
        <dbReference type="PROSITE" id="PS50103"/>
    </source>
</evidence>
<evidence type="ECO:0000256" key="12">
    <source>
        <dbReference type="PROSITE-ProRule" id="PRU00176"/>
    </source>
</evidence>
<dbReference type="PROSITE" id="PS50103">
    <property type="entry name" value="ZF_C3H1"/>
    <property type="match status" value="1"/>
</dbReference>
<dbReference type="Gene3D" id="3.30.70.330">
    <property type="match status" value="1"/>
</dbReference>
<evidence type="ECO:0000256" key="7">
    <source>
        <dbReference type="ARBA" id="ARBA00022833"/>
    </source>
</evidence>
<dbReference type="SUPFAM" id="SSF54928">
    <property type="entry name" value="RNA-binding domain, RBD"/>
    <property type="match status" value="1"/>
</dbReference>
<dbReference type="PANTHER" id="PTHR14089:SF2">
    <property type="entry name" value="PRE-MRNA-SPLICING FACTOR CWC2"/>
    <property type="match status" value="1"/>
</dbReference>
<reference evidence="17 18" key="1">
    <citation type="journal article" date="2018" name="Evol. Lett.">
        <title>Horizontal gene cluster transfer increased hallucinogenic mushroom diversity.</title>
        <authorList>
            <person name="Reynolds H.T."/>
            <person name="Vijayakumar V."/>
            <person name="Gluck-Thaler E."/>
            <person name="Korotkin H.B."/>
            <person name="Matheny P.B."/>
            <person name="Slot J.C."/>
        </authorList>
    </citation>
    <scope>NUCLEOTIDE SEQUENCE [LARGE SCALE GENOMIC DNA]</scope>
    <source>
        <strain evidence="17 18">SRW20</strain>
    </source>
</reference>
<feature type="compositionally biased region" description="Pro residues" evidence="14">
    <location>
        <begin position="311"/>
        <end position="326"/>
    </location>
</feature>
<keyword evidence="5" id="KW-0747">Spliceosome</keyword>
<dbReference type="GO" id="GO:0017070">
    <property type="term" value="F:U6 snRNA binding"/>
    <property type="evidence" value="ECO:0007669"/>
    <property type="project" value="TreeGrafter"/>
</dbReference>
<proteinExistence type="inferred from homology"/>
<feature type="domain" description="RRM" evidence="15">
    <location>
        <begin position="158"/>
        <end position="235"/>
    </location>
</feature>
<protein>
    <recommendedName>
        <fullName evidence="19">Pre-mRNA-splicing factor CWC2</fullName>
    </recommendedName>
</protein>
<evidence type="ECO:0000256" key="11">
    <source>
        <dbReference type="ARBA" id="ARBA00023306"/>
    </source>
</evidence>
<dbReference type="GO" id="GO:0008270">
    <property type="term" value="F:zinc ion binding"/>
    <property type="evidence" value="ECO:0007669"/>
    <property type="project" value="UniProtKB-KW"/>
</dbReference>
<evidence type="ECO:0000256" key="1">
    <source>
        <dbReference type="ARBA" id="ARBA00004123"/>
    </source>
</evidence>